<dbReference type="EMBL" id="BMER01000004">
    <property type="protein sequence ID" value="GGG97284.1"/>
    <property type="molecule type" value="Genomic_DNA"/>
</dbReference>
<accession>A0A917MD17</accession>
<reference evidence="4" key="1">
    <citation type="journal article" date="2014" name="Int. J. Syst. Evol. Microbiol.">
        <title>Complete genome sequence of Corynebacterium casei LMG S-19264T (=DSM 44701T), isolated from a smear-ripened cheese.</title>
        <authorList>
            <consortium name="US DOE Joint Genome Institute (JGI-PGF)"/>
            <person name="Walter F."/>
            <person name="Albersmeier A."/>
            <person name="Kalinowski J."/>
            <person name="Ruckert C."/>
        </authorList>
    </citation>
    <scope>NUCLEOTIDE SEQUENCE</scope>
    <source>
        <strain evidence="4">CGMCC 1.12195</strain>
    </source>
</reference>
<dbReference type="InterPro" id="IPR007721">
    <property type="entry name" value="RbsD_FucU"/>
</dbReference>
<evidence type="ECO:0000313" key="4">
    <source>
        <dbReference type="EMBL" id="GGG97284.1"/>
    </source>
</evidence>
<evidence type="ECO:0000256" key="2">
    <source>
        <dbReference type="ARBA" id="ARBA00012862"/>
    </source>
</evidence>
<evidence type="ECO:0000313" key="5">
    <source>
        <dbReference type="Proteomes" id="UP000660862"/>
    </source>
</evidence>
<name>A0A917MD17_9SPHI</name>
<dbReference type="EC" id="5.4.99.62" evidence="2"/>
<sequence length="168" mass="18877">MVQTIGDRSDWKRILAEQLPLLGHRNWILVVDKAFPLQTSTGMTYVDSGSDLPTVLSHVLTSVNGSSHARSIVYRDAEMALLDEQLVPGVDRFKAQIDSILGNLPVQQVPHEAVFRKMDETTKLFQVLVIKTEGTIPYSSVFIELDCAYWNAGHEKLLRIKEQNGNEN</sequence>
<dbReference type="AlphaFoldDB" id="A0A917MD17"/>
<evidence type="ECO:0000256" key="1">
    <source>
        <dbReference type="ARBA" id="ARBA00000223"/>
    </source>
</evidence>
<proteinExistence type="predicted"/>
<gene>
    <name evidence="4" type="ORF">GCM10007415_35750</name>
</gene>
<dbReference type="GO" id="GO:0005996">
    <property type="term" value="P:monosaccharide metabolic process"/>
    <property type="evidence" value="ECO:0007669"/>
    <property type="project" value="InterPro"/>
</dbReference>
<reference evidence="4" key="2">
    <citation type="submission" date="2020-09" db="EMBL/GenBank/DDBJ databases">
        <authorList>
            <person name="Sun Q."/>
            <person name="Zhou Y."/>
        </authorList>
    </citation>
    <scope>NUCLEOTIDE SEQUENCE</scope>
    <source>
        <strain evidence="4">CGMCC 1.12195</strain>
    </source>
</reference>
<protein>
    <recommendedName>
        <fullName evidence="2">D-ribose pyranase</fullName>
        <ecNumber evidence="2">5.4.99.62</ecNumber>
    </recommendedName>
</protein>
<dbReference type="Pfam" id="PF05025">
    <property type="entry name" value="RbsD_FucU"/>
    <property type="match status" value="1"/>
</dbReference>
<dbReference type="GO" id="GO:0062193">
    <property type="term" value="F:D-ribose pyranase activity"/>
    <property type="evidence" value="ECO:0007669"/>
    <property type="project" value="UniProtKB-EC"/>
</dbReference>
<keyword evidence="5" id="KW-1185">Reference proteome</keyword>
<evidence type="ECO:0000256" key="3">
    <source>
        <dbReference type="ARBA" id="ARBA00023235"/>
    </source>
</evidence>
<dbReference type="Gene3D" id="3.40.1650.10">
    <property type="entry name" value="RbsD-like domain"/>
    <property type="match status" value="1"/>
</dbReference>
<dbReference type="InterPro" id="IPR023750">
    <property type="entry name" value="RbsD-like_sf"/>
</dbReference>
<organism evidence="4 5">
    <name type="scientific">Parapedobacter pyrenivorans</name>
    <dbReference type="NCBI Taxonomy" id="1305674"/>
    <lineage>
        <taxon>Bacteria</taxon>
        <taxon>Pseudomonadati</taxon>
        <taxon>Bacteroidota</taxon>
        <taxon>Sphingobacteriia</taxon>
        <taxon>Sphingobacteriales</taxon>
        <taxon>Sphingobacteriaceae</taxon>
        <taxon>Parapedobacter</taxon>
    </lineage>
</organism>
<dbReference type="GO" id="GO:0048029">
    <property type="term" value="F:monosaccharide binding"/>
    <property type="evidence" value="ECO:0007669"/>
    <property type="project" value="InterPro"/>
</dbReference>
<comment type="catalytic activity">
    <reaction evidence="1">
        <text>beta-D-ribopyranose = beta-D-ribofuranose</text>
        <dbReference type="Rhea" id="RHEA:25432"/>
        <dbReference type="ChEBI" id="CHEBI:27476"/>
        <dbReference type="ChEBI" id="CHEBI:47002"/>
        <dbReference type="EC" id="5.4.99.62"/>
    </reaction>
</comment>
<keyword evidence="3" id="KW-0413">Isomerase</keyword>
<dbReference type="Proteomes" id="UP000660862">
    <property type="component" value="Unassembled WGS sequence"/>
</dbReference>
<dbReference type="SUPFAM" id="SSF102546">
    <property type="entry name" value="RbsD-like"/>
    <property type="match status" value="1"/>
</dbReference>
<comment type="caution">
    <text evidence="4">The sequence shown here is derived from an EMBL/GenBank/DDBJ whole genome shotgun (WGS) entry which is preliminary data.</text>
</comment>